<dbReference type="AlphaFoldDB" id="A0A918XJ38"/>
<comment type="caution">
    <text evidence="9">The sequence shown here is derived from an EMBL/GenBank/DDBJ whole genome shotgun (WGS) entry which is preliminary data.</text>
</comment>
<name>A0A918XJ38_9ACTN</name>
<dbReference type="PANTHER" id="PTHR45436:SF5">
    <property type="entry name" value="SENSOR HISTIDINE KINASE TRCS"/>
    <property type="match status" value="1"/>
</dbReference>
<evidence type="ECO:0000256" key="1">
    <source>
        <dbReference type="ARBA" id="ARBA00000085"/>
    </source>
</evidence>
<comment type="catalytic activity">
    <reaction evidence="1">
        <text>ATP + protein L-histidine = ADP + protein N-phospho-L-histidine.</text>
        <dbReference type="EC" id="2.7.13.3"/>
    </reaction>
</comment>
<dbReference type="InterPro" id="IPR050428">
    <property type="entry name" value="TCS_sensor_his_kinase"/>
</dbReference>
<evidence type="ECO:0000313" key="10">
    <source>
        <dbReference type="Proteomes" id="UP000654947"/>
    </source>
</evidence>
<evidence type="ECO:0000256" key="6">
    <source>
        <dbReference type="SAM" id="MobiDB-lite"/>
    </source>
</evidence>
<keyword evidence="5 9" id="KW-0418">Kinase</keyword>
<dbReference type="Pfam" id="PF02518">
    <property type="entry name" value="HATPase_c"/>
    <property type="match status" value="1"/>
</dbReference>
<feature type="region of interest" description="Disordered" evidence="6">
    <location>
        <begin position="647"/>
        <end position="838"/>
    </location>
</feature>
<sequence length="838" mass="89014">MGQSGGTRRGIGTQLKKIVLIPSITFLMLFVVISAGTLTQAVSLRAAATEGDAGSELARALTDLQSERRLHAEYAADPGAERETALAEGIERSDASLETVRSLREDFGGGEDPFTGALVGGFFESLEGVDELRSTGSGGSDDIDAVLSTYTSALREGVRLYSSLTHTLDDGTAAAEAAAATDLMWAQESFGHADALVSATLAGQELTRSDQNRIAALITDARHRVATVHPGPGAVDGPTPGDLLSGDHWQDALEAADMLAAHEPDVTVEPLTGEQESELSPPATLDDWREDADPVNTGLAGIIDTRTESVVETAESAASWMMTVSVGGGVLSLFAGALSYGVAARSASRLTFRLAKLRAETLGSARKDLPRIVRRLEAGESVDLDTELHQLDHGNDEVGQVADAFNIAQRTAVSAAVKQADLREGVNRVFLGIAHRNQSLVQRQLQLLDRVEREEDDPDLLESLFQLDHLATRGRRHAENLIILGGAQPGRRWRHPIPLVDILRGAISESDEYARVRLTSIPDLSLSGTVVADVIHMLAELVENATAYSPPHTEVTIATETVPKGVVVEIEDRGLGMTEDTLSQSNTTLAEAPEFDVMAAGVDARLGLFVVARLAVKHDIAVELRPSPYGGTRAVVLVPGALITPSADAVPERPRLGGAARRNQGPAAVSEAESSDLLSSAGQRGARAVLRPVPEPGEEKSAERSAGPVLRGVPDLVSAPEETEGTDPERQSAQAPLPRRRGGRVGTEQGRPGLPRRRRQANLAPQLRREPPGEPEPREEGGAVASKERSPEQVRQMMNAFSTGTRRGREEQIETTGGERSSDGQVGGDADEHTGESD</sequence>
<evidence type="ECO:0000313" key="9">
    <source>
        <dbReference type="EMBL" id="GHD33049.1"/>
    </source>
</evidence>
<accession>A0A918XJ38</accession>
<dbReference type="Pfam" id="PF08376">
    <property type="entry name" value="NIT"/>
    <property type="match status" value="1"/>
</dbReference>
<dbReference type="GO" id="GO:0005886">
    <property type="term" value="C:plasma membrane"/>
    <property type="evidence" value="ECO:0007669"/>
    <property type="project" value="TreeGrafter"/>
</dbReference>
<keyword evidence="7" id="KW-0472">Membrane</keyword>
<evidence type="ECO:0000256" key="3">
    <source>
        <dbReference type="ARBA" id="ARBA00022553"/>
    </source>
</evidence>
<dbReference type="SMART" id="SM00387">
    <property type="entry name" value="HATPase_c"/>
    <property type="match status" value="1"/>
</dbReference>
<keyword evidence="7" id="KW-1133">Transmembrane helix</keyword>
<dbReference type="SUPFAM" id="SSF55874">
    <property type="entry name" value="ATPase domain of HSP90 chaperone/DNA topoisomerase II/histidine kinase"/>
    <property type="match status" value="1"/>
</dbReference>
<gene>
    <name evidence="9" type="ORF">GCM10007147_37270</name>
</gene>
<dbReference type="InterPro" id="IPR013587">
    <property type="entry name" value="Nitrate/nitrite_sensing"/>
</dbReference>
<reference evidence="9 10" key="1">
    <citation type="journal article" date="2014" name="Int. J. Syst. Evol. Microbiol.">
        <title>Complete genome sequence of Corynebacterium casei LMG S-19264T (=DSM 44701T), isolated from a smear-ripened cheese.</title>
        <authorList>
            <consortium name="US DOE Joint Genome Institute (JGI-PGF)"/>
            <person name="Walter F."/>
            <person name="Albersmeier A."/>
            <person name="Kalinowski J."/>
            <person name="Ruckert C."/>
        </authorList>
    </citation>
    <scope>NUCLEOTIDE SEQUENCE [LARGE SCALE GENOMIC DNA]</scope>
    <source>
        <strain evidence="9 10">KCTC 19473</strain>
    </source>
</reference>
<dbReference type="GO" id="GO:0004673">
    <property type="term" value="F:protein histidine kinase activity"/>
    <property type="evidence" value="ECO:0007669"/>
    <property type="project" value="UniProtKB-EC"/>
</dbReference>
<dbReference type="InterPro" id="IPR036890">
    <property type="entry name" value="HATPase_C_sf"/>
</dbReference>
<evidence type="ECO:0000256" key="7">
    <source>
        <dbReference type="SAM" id="Phobius"/>
    </source>
</evidence>
<keyword evidence="3" id="KW-0597">Phosphoprotein</keyword>
<dbReference type="EC" id="2.7.13.3" evidence="2"/>
<feature type="compositionally biased region" description="Basic and acidic residues" evidence="6">
    <location>
        <begin position="767"/>
        <end position="792"/>
    </location>
</feature>
<keyword evidence="4" id="KW-0808">Transferase</keyword>
<evidence type="ECO:0000256" key="2">
    <source>
        <dbReference type="ARBA" id="ARBA00012438"/>
    </source>
</evidence>
<feature type="transmembrane region" description="Helical" evidence="7">
    <location>
        <begin position="18"/>
        <end position="38"/>
    </location>
</feature>
<organism evidence="9 10">
    <name type="scientific">Nocardiopsis kunsanensis</name>
    <dbReference type="NCBI Taxonomy" id="141693"/>
    <lineage>
        <taxon>Bacteria</taxon>
        <taxon>Bacillati</taxon>
        <taxon>Actinomycetota</taxon>
        <taxon>Actinomycetes</taxon>
        <taxon>Streptosporangiales</taxon>
        <taxon>Nocardiopsidaceae</taxon>
        <taxon>Nocardiopsis</taxon>
    </lineage>
</organism>
<evidence type="ECO:0000259" key="8">
    <source>
        <dbReference type="SMART" id="SM00387"/>
    </source>
</evidence>
<proteinExistence type="predicted"/>
<dbReference type="EMBL" id="BMXL01000025">
    <property type="protein sequence ID" value="GHD33049.1"/>
    <property type="molecule type" value="Genomic_DNA"/>
</dbReference>
<feature type="compositionally biased region" description="Low complexity" evidence="6">
    <location>
        <begin position="667"/>
        <end position="681"/>
    </location>
</feature>
<dbReference type="PANTHER" id="PTHR45436">
    <property type="entry name" value="SENSOR HISTIDINE KINASE YKOH"/>
    <property type="match status" value="1"/>
</dbReference>
<dbReference type="GO" id="GO:0000160">
    <property type="term" value="P:phosphorelay signal transduction system"/>
    <property type="evidence" value="ECO:0007669"/>
    <property type="project" value="TreeGrafter"/>
</dbReference>
<keyword evidence="10" id="KW-1185">Reference proteome</keyword>
<keyword evidence="7" id="KW-0812">Transmembrane</keyword>
<dbReference type="RefSeq" id="WP_017576746.1">
    <property type="nucleotide sequence ID" value="NZ_BMXL01000025.1"/>
</dbReference>
<dbReference type="InterPro" id="IPR003594">
    <property type="entry name" value="HATPase_dom"/>
</dbReference>
<dbReference type="Gene3D" id="3.30.565.10">
    <property type="entry name" value="Histidine kinase-like ATPase, C-terminal domain"/>
    <property type="match status" value="1"/>
</dbReference>
<evidence type="ECO:0000256" key="5">
    <source>
        <dbReference type="ARBA" id="ARBA00022777"/>
    </source>
</evidence>
<protein>
    <recommendedName>
        <fullName evidence="2">histidine kinase</fullName>
        <ecNumber evidence="2">2.7.13.3</ecNumber>
    </recommendedName>
</protein>
<evidence type="ECO:0000256" key="4">
    <source>
        <dbReference type="ARBA" id="ARBA00022679"/>
    </source>
</evidence>
<feature type="domain" description="Histidine kinase/HSP90-like ATPase" evidence="8">
    <location>
        <begin position="529"/>
        <end position="642"/>
    </location>
</feature>
<dbReference type="Proteomes" id="UP000654947">
    <property type="component" value="Unassembled WGS sequence"/>
</dbReference>